<dbReference type="PANTHER" id="PTHR43433:SF1">
    <property type="entry name" value="BLL5160 PROTEIN"/>
    <property type="match status" value="1"/>
</dbReference>
<organism evidence="2 3">
    <name type="scientific">Hirschia litorea</name>
    <dbReference type="NCBI Taxonomy" id="1199156"/>
    <lineage>
        <taxon>Bacteria</taxon>
        <taxon>Pseudomonadati</taxon>
        <taxon>Pseudomonadota</taxon>
        <taxon>Alphaproteobacteria</taxon>
        <taxon>Hyphomonadales</taxon>
        <taxon>Hyphomonadaceae</taxon>
        <taxon>Hirschia</taxon>
    </lineage>
</organism>
<dbReference type="InterPro" id="IPR000073">
    <property type="entry name" value="AB_hydrolase_1"/>
</dbReference>
<dbReference type="SUPFAM" id="SSF53474">
    <property type="entry name" value="alpha/beta-Hydrolases"/>
    <property type="match status" value="1"/>
</dbReference>
<evidence type="ECO:0000259" key="1">
    <source>
        <dbReference type="Pfam" id="PF00561"/>
    </source>
</evidence>
<dbReference type="Proteomes" id="UP001596492">
    <property type="component" value="Unassembled WGS sequence"/>
</dbReference>
<dbReference type="InterPro" id="IPR029058">
    <property type="entry name" value="AB_hydrolase_fold"/>
</dbReference>
<dbReference type="RefSeq" id="WP_382166615.1">
    <property type="nucleotide sequence ID" value="NZ_JBHTBR010000003.1"/>
</dbReference>
<dbReference type="PRINTS" id="PR00111">
    <property type="entry name" value="ABHYDROLASE"/>
</dbReference>
<evidence type="ECO:0000313" key="3">
    <source>
        <dbReference type="Proteomes" id="UP001596492"/>
    </source>
</evidence>
<protein>
    <submittedName>
        <fullName evidence="2">Alpha/beta fold hydrolase</fullName>
    </submittedName>
</protein>
<evidence type="ECO:0000313" key="2">
    <source>
        <dbReference type="EMBL" id="MFC7291385.1"/>
    </source>
</evidence>
<dbReference type="InterPro" id="IPR050471">
    <property type="entry name" value="AB_hydrolase"/>
</dbReference>
<dbReference type="PANTHER" id="PTHR43433">
    <property type="entry name" value="HYDROLASE, ALPHA/BETA FOLD FAMILY PROTEIN"/>
    <property type="match status" value="1"/>
</dbReference>
<dbReference type="EMBL" id="JBHTBR010000003">
    <property type="protein sequence ID" value="MFC7291385.1"/>
    <property type="molecule type" value="Genomic_DNA"/>
</dbReference>
<comment type="caution">
    <text evidence="2">The sequence shown here is derived from an EMBL/GenBank/DDBJ whole genome shotgun (WGS) entry which is preliminary data.</text>
</comment>
<feature type="domain" description="AB hydrolase-1" evidence="1">
    <location>
        <begin position="28"/>
        <end position="158"/>
    </location>
</feature>
<keyword evidence="2" id="KW-0378">Hydrolase</keyword>
<keyword evidence="3" id="KW-1185">Reference proteome</keyword>
<dbReference type="Pfam" id="PF00561">
    <property type="entry name" value="Abhydrolase_1"/>
    <property type="match status" value="1"/>
</dbReference>
<dbReference type="Gene3D" id="3.40.50.1820">
    <property type="entry name" value="alpha/beta hydrolase"/>
    <property type="match status" value="1"/>
</dbReference>
<sequence>MPERILYKASDGALLSGYQFGDISKPCLYFSHSLGCTSEMWATEISILEKEFCCLAMDTRGHGISEATVGAYSLDRLALDVLETLDYKGVSKAHFCGLSLGGMIGQKLSVRAPQRFLSFVLAATTSYMGPPENWQQRIDLITSEGMEPIAASAPNKWFSSNGGASDFAVETSIGWILSTSTVGYSGCCAAIRDMDLRGVVELNQVTTLILAGNQDIATPPDNAKFLAEKIKNSTLILMDGGHLLNLEQPERFCQEMLAFYEKELLLEFK</sequence>
<name>A0ABW2IJS5_9PROT</name>
<reference evidence="3" key="1">
    <citation type="journal article" date="2019" name="Int. J. Syst. Evol. Microbiol.">
        <title>The Global Catalogue of Microorganisms (GCM) 10K type strain sequencing project: providing services to taxonomists for standard genome sequencing and annotation.</title>
        <authorList>
            <consortium name="The Broad Institute Genomics Platform"/>
            <consortium name="The Broad Institute Genome Sequencing Center for Infectious Disease"/>
            <person name="Wu L."/>
            <person name="Ma J."/>
        </authorList>
    </citation>
    <scope>NUCLEOTIDE SEQUENCE [LARGE SCALE GENOMIC DNA]</scope>
    <source>
        <strain evidence="3">CCUG 51308</strain>
    </source>
</reference>
<accession>A0ABW2IJS5</accession>
<dbReference type="GO" id="GO:0016787">
    <property type="term" value="F:hydrolase activity"/>
    <property type="evidence" value="ECO:0007669"/>
    <property type="project" value="UniProtKB-KW"/>
</dbReference>
<proteinExistence type="predicted"/>
<gene>
    <name evidence="2" type="ORF">ACFQS8_07145</name>
</gene>